<evidence type="ECO:0000259" key="6">
    <source>
        <dbReference type="PROSITE" id="PS50234"/>
    </source>
</evidence>
<feature type="domain" description="VWFA" evidence="6">
    <location>
        <begin position="215"/>
        <end position="405"/>
    </location>
</feature>
<dbReference type="InterPro" id="IPR019931">
    <property type="entry name" value="LPXTG_anchor"/>
</dbReference>
<accession>A0ABV8CTG7</accession>
<dbReference type="PANTHER" id="PTHR47763:SF1">
    <property type="entry name" value="DUF659 DOMAIN-CONTAINING PROTEIN"/>
    <property type="match status" value="1"/>
</dbReference>
<dbReference type="InterPro" id="IPR005877">
    <property type="entry name" value="YSIRK_signal_dom"/>
</dbReference>
<dbReference type="InterPro" id="IPR002035">
    <property type="entry name" value="VWF_A"/>
</dbReference>
<dbReference type="Gene3D" id="3.40.50.410">
    <property type="entry name" value="von Willebrand factor, type A domain"/>
    <property type="match status" value="1"/>
</dbReference>
<keyword evidence="3" id="KW-0732">Signal</keyword>
<dbReference type="CDD" id="cd00198">
    <property type="entry name" value="vWFA"/>
    <property type="match status" value="1"/>
</dbReference>
<dbReference type="PROSITE" id="PS50847">
    <property type="entry name" value="GRAM_POS_ANCHORING"/>
    <property type="match status" value="1"/>
</dbReference>
<dbReference type="PROSITE" id="PS50234">
    <property type="entry name" value="VWFA"/>
    <property type="match status" value="1"/>
</dbReference>
<evidence type="ECO:0000313" key="8">
    <source>
        <dbReference type="EMBL" id="MFC3927387.1"/>
    </source>
</evidence>
<protein>
    <submittedName>
        <fullName evidence="8">YSIRK-type signal peptide-containing protein</fullName>
    </submittedName>
</protein>
<keyword evidence="1" id="KW-0134">Cell wall</keyword>
<dbReference type="RefSeq" id="WP_380424881.1">
    <property type="nucleotide sequence ID" value="NZ_JBHRZV010000009.1"/>
</dbReference>
<evidence type="ECO:0000256" key="4">
    <source>
        <dbReference type="ARBA" id="ARBA00023088"/>
    </source>
</evidence>
<evidence type="ECO:0000256" key="1">
    <source>
        <dbReference type="ARBA" id="ARBA00022512"/>
    </source>
</evidence>
<dbReference type="SUPFAM" id="SSF53300">
    <property type="entry name" value="vWA-like"/>
    <property type="match status" value="1"/>
</dbReference>
<dbReference type="NCBIfam" id="TIGR01168">
    <property type="entry name" value="YSIRK_signal"/>
    <property type="match status" value="1"/>
</dbReference>
<dbReference type="Pfam" id="PF00746">
    <property type="entry name" value="Gram_pos_anchor"/>
    <property type="match status" value="1"/>
</dbReference>
<dbReference type="PANTHER" id="PTHR47763">
    <property type="entry name" value="ALPHA-PROTEIN KINASE VWKA"/>
    <property type="match status" value="1"/>
</dbReference>
<dbReference type="Proteomes" id="UP001595807">
    <property type="component" value="Unassembled WGS sequence"/>
</dbReference>
<keyword evidence="4" id="KW-0572">Peptidoglycan-anchor</keyword>
<name>A0ABV8CTG7_9STRE</name>
<keyword evidence="9" id="KW-1185">Reference proteome</keyword>
<dbReference type="NCBIfam" id="TIGR01167">
    <property type="entry name" value="LPXTG_anchor"/>
    <property type="match status" value="1"/>
</dbReference>
<evidence type="ECO:0000256" key="5">
    <source>
        <dbReference type="SAM" id="MobiDB-lite"/>
    </source>
</evidence>
<reference evidence="9" key="1">
    <citation type="journal article" date="2019" name="Int. J. Syst. Evol. Microbiol.">
        <title>The Global Catalogue of Microorganisms (GCM) 10K type strain sequencing project: providing services to taxonomists for standard genome sequencing and annotation.</title>
        <authorList>
            <consortium name="The Broad Institute Genomics Platform"/>
            <consortium name="The Broad Institute Genome Sequencing Center for Infectious Disease"/>
            <person name="Wu L."/>
            <person name="Ma J."/>
        </authorList>
    </citation>
    <scope>NUCLEOTIDE SEQUENCE [LARGE SCALE GENOMIC DNA]</scope>
    <source>
        <strain evidence="9">CCUG 67170</strain>
    </source>
</reference>
<dbReference type="EMBL" id="JBHRZV010000009">
    <property type="protein sequence ID" value="MFC3927387.1"/>
    <property type="molecule type" value="Genomic_DNA"/>
</dbReference>
<proteinExistence type="predicted"/>
<dbReference type="InterPro" id="IPR052969">
    <property type="entry name" value="Thr-specific_kinase-like"/>
</dbReference>
<gene>
    <name evidence="8" type="ORF">ACFORF_01895</name>
</gene>
<sequence>MNSFTDKQRKYSLRKLSVGVASVAIATFFLGGQVVSADEGVASETPVATTTAPATETPAATEPSSAVVNIEENFNEEVTVVSEELIDGKTASDVAAADIEATVSQPVVEESKAQVGDLVAVESKVEEPVVTAKEEGNKVTATSETKVTVTSTYKSDASAPLGKQEPVIKTYTTSGVYETPSAYITEKETVTKVTTVENVKVVETTVVSEEIAPTDIVFVIDRSGSMSGAIDSVAENLATFVETLSKKGVKGRYGLATFSDTTYDEKDTYSQFGPSYFTSDVALIRSALENIKLDTGGDLPETPTPAINFVANSYDWSSDGSVNKFVILVTDALAKEDETNGIPTLSNIAKVLKNKGIDTAIIGRSSDQDEYSEFVTATGGVYFDINSDYEKLLTDDVATWIVDSVENTRYYTVVTDEYTLVVEMVAVEKPQAVVPASVKPTECIAEAKPAECAPVAKAAALPATGESSTLGLTSLGLMTVMSVLGLSLKKRKN</sequence>
<evidence type="ECO:0000313" key="9">
    <source>
        <dbReference type="Proteomes" id="UP001595807"/>
    </source>
</evidence>
<evidence type="ECO:0000256" key="2">
    <source>
        <dbReference type="ARBA" id="ARBA00022525"/>
    </source>
</evidence>
<dbReference type="Pfam" id="PF00092">
    <property type="entry name" value="VWA"/>
    <property type="match status" value="1"/>
</dbReference>
<dbReference type="SMART" id="SM00327">
    <property type="entry name" value="VWA"/>
    <property type="match status" value="1"/>
</dbReference>
<organism evidence="8 9">
    <name type="scientific">Streptococcus caprae</name>
    <dbReference type="NCBI Taxonomy" id="1640501"/>
    <lineage>
        <taxon>Bacteria</taxon>
        <taxon>Bacillati</taxon>
        <taxon>Bacillota</taxon>
        <taxon>Bacilli</taxon>
        <taxon>Lactobacillales</taxon>
        <taxon>Streptococcaceae</taxon>
        <taxon>Streptococcus</taxon>
    </lineage>
</organism>
<evidence type="ECO:0000259" key="7">
    <source>
        <dbReference type="PROSITE" id="PS50847"/>
    </source>
</evidence>
<feature type="region of interest" description="Disordered" evidence="5">
    <location>
        <begin position="44"/>
        <end position="63"/>
    </location>
</feature>
<comment type="caution">
    <text evidence="8">The sequence shown here is derived from an EMBL/GenBank/DDBJ whole genome shotgun (WGS) entry which is preliminary data.</text>
</comment>
<keyword evidence="2" id="KW-0964">Secreted</keyword>
<evidence type="ECO:0000256" key="3">
    <source>
        <dbReference type="ARBA" id="ARBA00022729"/>
    </source>
</evidence>
<dbReference type="Pfam" id="PF04650">
    <property type="entry name" value="YSIRK_signal"/>
    <property type="match status" value="1"/>
</dbReference>
<dbReference type="InterPro" id="IPR036465">
    <property type="entry name" value="vWFA_dom_sf"/>
</dbReference>
<feature type="domain" description="Gram-positive cocci surface proteins LPxTG" evidence="7">
    <location>
        <begin position="461"/>
        <end position="493"/>
    </location>
</feature>